<dbReference type="SMART" id="SM00028">
    <property type="entry name" value="TPR"/>
    <property type="match status" value="5"/>
</dbReference>
<dbReference type="SUPFAM" id="SSF48452">
    <property type="entry name" value="TPR-like"/>
    <property type="match status" value="1"/>
</dbReference>
<evidence type="ECO:0000256" key="3">
    <source>
        <dbReference type="PROSITE-ProRule" id="PRU00339"/>
    </source>
</evidence>
<feature type="compositionally biased region" description="Polar residues" evidence="4">
    <location>
        <begin position="73"/>
        <end position="84"/>
    </location>
</feature>
<name>A0A819P4U4_9BILA</name>
<organism evidence="7 8">
    <name type="scientific">Adineta steineri</name>
    <dbReference type="NCBI Taxonomy" id="433720"/>
    <lineage>
        <taxon>Eukaryota</taxon>
        <taxon>Metazoa</taxon>
        <taxon>Spiralia</taxon>
        <taxon>Gnathifera</taxon>
        <taxon>Rotifera</taxon>
        <taxon>Eurotatoria</taxon>
        <taxon>Bdelloidea</taxon>
        <taxon>Adinetida</taxon>
        <taxon>Adinetidae</taxon>
        <taxon>Adineta</taxon>
    </lineage>
</organism>
<comment type="caution">
    <text evidence="7">The sequence shown here is derived from an EMBL/GenBank/DDBJ whole genome shotgun (WGS) entry which is preliminary data.</text>
</comment>
<evidence type="ECO:0000313" key="7">
    <source>
        <dbReference type="EMBL" id="CAF4008638.1"/>
    </source>
</evidence>
<dbReference type="InterPro" id="IPR003540">
    <property type="entry name" value="ADP-ribosyltransferase"/>
</dbReference>
<dbReference type="EMBL" id="CAJNON010000164">
    <property type="protein sequence ID" value="CAF1056517.1"/>
    <property type="molecule type" value="Genomic_DNA"/>
</dbReference>
<feature type="compositionally biased region" description="Polar residues" evidence="4">
    <location>
        <begin position="7"/>
        <end position="16"/>
    </location>
</feature>
<dbReference type="PANTHER" id="PTHR45641:SF19">
    <property type="entry name" value="NEPHROCYSTIN-3"/>
    <property type="match status" value="1"/>
</dbReference>
<keyword evidence="2 3" id="KW-0802">TPR repeat</keyword>
<dbReference type="OrthoDB" id="286233at2759"/>
<evidence type="ECO:0000259" key="5">
    <source>
        <dbReference type="Pfam" id="PF03496"/>
    </source>
</evidence>
<reference evidence="7" key="1">
    <citation type="submission" date="2021-02" db="EMBL/GenBank/DDBJ databases">
        <authorList>
            <person name="Nowell W R."/>
        </authorList>
    </citation>
    <scope>NUCLEOTIDE SEQUENCE</scope>
</reference>
<dbReference type="PANTHER" id="PTHR45641">
    <property type="entry name" value="TETRATRICOPEPTIDE REPEAT PROTEIN (AFU_ORTHOLOGUE AFUA_6G03870)"/>
    <property type="match status" value="1"/>
</dbReference>
<dbReference type="InterPro" id="IPR011990">
    <property type="entry name" value="TPR-like_helical_dom_sf"/>
</dbReference>
<dbReference type="PROSITE" id="PS51996">
    <property type="entry name" value="TR_MART"/>
    <property type="match status" value="1"/>
</dbReference>
<dbReference type="InterPro" id="IPR019734">
    <property type="entry name" value="TPR_rpt"/>
</dbReference>
<proteinExistence type="predicted"/>
<dbReference type="PROSITE" id="PS50293">
    <property type="entry name" value="TPR_REGION"/>
    <property type="match status" value="2"/>
</dbReference>
<feature type="region of interest" description="Disordered" evidence="4">
    <location>
        <begin position="61"/>
        <end position="108"/>
    </location>
</feature>
<dbReference type="Pfam" id="PF03496">
    <property type="entry name" value="ADPrib_exo_Tox"/>
    <property type="match status" value="1"/>
</dbReference>
<feature type="domain" description="ADP ribosyltransferase" evidence="5">
    <location>
        <begin position="315"/>
        <end position="481"/>
    </location>
</feature>
<feature type="repeat" description="TPR" evidence="3">
    <location>
        <begin position="546"/>
        <end position="579"/>
    </location>
</feature>
<evidence type="ECO:0000256" key="2">
    <source>
        <dbReference type="ARBA" id="ARBA00022803"/>
    </source>
</evidence>
<evidence type="ECO:0000256" key="4">
    <source>
        <dbReference type="SAM" id="MobiDB-lite"/>
    </source>
</evidence>
<accession>A0A819P4U4</accession>
<dbReference type="SUPFAM" id="SSF56399">
    <property type="entry name" value="ADP-ribosylation"/>
    <property type="match status" value="1"/>
</dbReference>
<dbReference type="PROSITE" id="PS50005">
    <property type="entry name" value="TPR"/>
    <property type="match status" value="4"/>
</dbReference>
<dbReference type="Proteomes" id="UP000663891">
    <property type="component" value="Unassembled WGS sequence"/>
</dbReference>
<dbReference type="Gene3D" id="3.90.176.10">
    <property type="entry name" value="Toxin ADP-ribosyltransferase, Chain A, domain 1"/>
    <property type="match status" value="1"/>
</dbReference>
<keyword evidence="1" id="KW-0677">Repeat</keyword>
<evidence type="ECO:0000313" key="8">
    <source>
        <dbReference type="Proteomes" id="UP000663881"/>
    </source>
</evidence>
<evidence type="ECO:0000256" key="1">
    <source>
        <dbReference type="ARBA" id="ARBA00022737"/>
    </source>
</evidence>
<dbReference type="Gene3D" id="1.25.40.10">
    <property type="entry name" value="Tetratricopeptide repeat domain"/>
    <property type="match status" value="2"/>
</dbReference>
<sequence>MKKVNSIVPSRSSDALGSSMVAINRTPRGTAKPSRVNTRHAAGVAAAQSLILSTRHTAGGLAESSTVRRDHASANTAKSSTVSRGRTADGAAESSTAIARSKDTEPRRRINVPGVPGFLLIFLDNKFNDTSIDYRNTIDQLRCIINDVRIYKDADQCILFLKTIDNNKVCMVIADSLGQDLVRRIHNMLQVNSIFIFSSNKKHSEQWATDYSKIDGVSTEITAICEAVNLVKKQCEQDTVAISFLSTNDDISMKNLDQLDVSFMYSEILKGVVLTIKFEQKDFEEFVEYCGEVFCDNKSELHILKDFKQNYCKERAIWWYTRECFLYRMLNKSLRLMDIDTIIKIGFFLSDLHYQIAQLHEQQFGDRNFSNRFIVYRGQGLSKTDFEQMVKTMGGLISFNNFLSTSKNREVSQTFSRHASSNPDMVGVLFVMTINPAQSTTPFASVNEMGYFREEDEILFAMNTIFRIDHIKLMDEHNRLYQVDLTVTMDNDKDLRMLSDRIQEESEGLTGWDQMGELLIKMRQAEKAEQVYENILAQTSDESERAPIYYQLGLANKHQGKHDTAITHFEKALEIDEKTLPANHPDLAMNYESIGNTYADISDHWKALSCYEKALEIRQKSLPANHRDLASSYTNIGNVYNNLGDYNSALQYYEKDLEISRKSLPPNHPDLAASYNNIGSLYDGKGDYVKALSYYERSVEIAKRSLLPNHPDLQDYKHNLNRIKDKLK</sequence>
<dbReference type="Pfam" id="PF13424">
    <property type="entry name" value="TPR_12"/>
    <property type="match status" value="2"/>
</dbReference>
<dbReference type="EMBL" id="CAJOAY010003201">
    <property type="protein sequence ID" value="CAF4008638.1"/>
    <property type="molecule type" value="Genomic_DNA"/>
</dbReference>
<gene>
    <name evidence="7" type="ORF">OKA104_LOCUS30230</name>
    <name evidence="6" type="ORF">VCS650_LOCUS17700</name>
</gene>
<feature type="region of interest" description="Disordered" evidence="4">
    <location>
        <begin position="1"/>
        <end position="37"/>
    </location>
</feature>
<protein>
    <recommendedName>
        <fullName evidence="5">ADP ribosyltransferase domain-containing protein</fullName>
    </recommendedName>
</protein>
<evidence type="ECO:0000313" key="6">
    <source>
        <dbReference type="EMBL" id="CAF1056517.1"/>
    </source>
</evidence>
<dbReference type="GO" id="GO:0005576">
    <property type="term" value="C:extracellular region"/>
    <property type="evidence" value="ECO:0007669"/>
    <property type="project" value="InterPro"/>
</dbReference>
<dbReference type="AlphaFoldDB" id="A0A819P4U4"/>
<feature type="repeat" description="TPR" evidence="3">
    <location>
        <begin position="630"/>
        <end position="663"/>
    </location>
</feature>
<feature type="repeat" description="TPR" evidence="3">
    <location>
        <begin position="588"/>
        <end position="621"/>
    </location>
</feature>
<dbReference type="Proteomes" id="UP000663881">
    <property type="component" value="Unassembled WGS sequence"/>
</dbReference>
<feature type="repeat" description="TPR" evidence="3">
    <location>
        <begin position="672"/>
        <end position="705"/>
    </location>
</feature>